<dbReference type="InterPro" id="IPR024370">
    <property type="entry name" value="PBP_domain"/>
</dbReference>
<evidence type="ECO:0000313" key="3">
    <source>
        <dbReference type="EMBL" id="MPN42448.1"/>
    </source>
</evidence>
<dbReference type="SUPFAM" id="SSF53850">
    <property type="entry name" value="Periplasmic binding protein-like II"/>
    <property type="match status" value="1"/>
</dbReference>
<reference evidence="3" key="1">
    <citation type="submission" date="2019-08" db="EMBL/GenBank/DDBJ databases">
        <authorList>
            <person name="Kucharzyk K."/>
            <person name="Murdoch R.W."/>
            <person name="Higgins S."/>
            <person name="Loffler F."/>
        </authorList>
    </citation>
    <scope>NUCLEOTIDE SEQUENCE</scope>
</reference>
<keyword evidence="1" id="KW-0732">Signal</keyword>
<dbReference type="Pfam" id="PF12849">
    <property type="entry name" value="PBP_like_2"/>
    <property type="match status" value="1"/>
</dbReference>
<evidence type="ECO:0000259" key="2">
    <source>
        <dbReference type="Pfam" id="PF12849"/>
    </source>
</evidence>
<dbReference type="AlphaFoldDB" id="A0A645HTT0"/>
<dbReference type="EMBL" id="VSSQ01100186">
    <property type="protein sequence ID" value="MPN42448.1"/>
    <property type="molecule type" value="Genomic_DNA"/>
</dbReference>
<sequence>MTWKDVRPEWPDEAIKLYAPGTDSGTFDYFTEVINGKAGASRTDFTPSEDDNVLVQGIAGDKYSLGYFGYAYYMENTDKLKIVKIDNGSGAVEPTFDTIMDGSYAPLSRPIFMYVATKSLEQPHVRAFVDYFLGEGTALVSEVGYVQLSEEDYAAQRAKLEL</sequence>
<evidence type="ECO:0000256" key="1">
    <source>
        <dbReference type="ARBA" id="ARBA00022729"/>
    </source>
</evidence>
<dbReference type="Gene3D" id="3.40.190.10">
    <property type="entry name" value="Periplasmic binding protein-like II"/>
    <property type="match status" value="2"/>
</dbReference>
<proteinExistence type="predicted"/>
<name>A0A645HTT0_9ZZZZ</name>
<dbReference type="InterPro" id="IPR050811">
    <property type="entry name" value="Phosphate_ABC_transporter"/>
</dbReference>
<dbReference type="PANTHER" id="PTHR30570">
    <property type="entry name" value="PERIPLASMIC PHOSPHATE BINDING COMPONENT OF PHOSPHATE ABC TRANSPORTER"/>
    <property type="match status" value="1"/>
</dbReference>
<accession>A0A645HTT0</accession>
<dbReference type="PANTHER" id="PTHR30570:SF1">
    <property type="entry name" value="PHOSPHATE-BINDING PROTEIN PSTS"/>
    <property type="match status" value="1"/>
</dbReference>
<gene>
    <name evidence="3" type="primary">sphX_8</name>
    <name evidence="3" type="ORF">SDC9_190005</name>
</gene>
<organism evidence="3">
    <name type="scientific">bioreactor metagenome</name>
    <dbReference type="NCBI Taxonomy" id="1076179"/>
    <lineage>
        <taxon>unclassified sequences</taxon>
        <taxon>metagenomes</taxon>
        <taxon>ecological metagenomes</taxon>
    </lineage>
</organism>
<feature type="domain" description="PBP" evidence="2">
    <location>
        <begin position="2"/>
        <end position="134"/>
    </location>
</feature>
<comment type="caution">
    <text evidence="3">The sequence shown here is derived from an EMBL/GenBank/DDBJ whole genome shotgun (WGS) entry which is preliminary data.</text>
</comment>
<protein>
    <submittedName>
        <fullName evidence="3">Protein SphX</fullName>
    </submittedName>
</protein>